<accession>A0A803NGC9</accession>
<dbReference type="AlphaFoldDB" id="A0A803NGC9"/>
<reference evidence="1" key="1">
    <citation type="submission" date="2018-11" db="EMBL/GenBank/DDBJ databases">
        <authorList>
            <person name="Grassa J C."/>
        </authorList>
    </citation>
    <scope>NUCLEOTIDE SEQUENCE [LARGE SCALE GENOMIC DNA]</scope>
</reference>
<dbReference type="Proteomes" id="UP000596661">
    <property type="component" value="Chromosome 1"/>
</dbReference>
<sequence length="128" mass="15087">MYDTMEETIRQQGDHIRKLREQQAQPAHVHIPLTPLVVPQDVGNPLELLYEKFRKHNRPVFEGDPYPLKAEQWMSMITSIFDFVQDEGMIMWAMPYSCYRRIPYLVGDCIPKPGLEYNDLGYILNFVL</sequence>
<reference evidence="1" key="2">
    <citation type="submission" date="2021-03" db="UniProtKB">
        <authorList>
            <consortium name="EnsemblPlants"/>
        </authorList>
    </citation>
    <scope>IDENTIFICATION</scope>
</reference>
<organism evidence="1 2">
    <name type="scientific">Cannabis sativa</name>
    <name type="common">Hemp</name>
    <name type="synonym">Marijuana</name>
    <dbReference type="NCBI Taxonomy" id="3483"/>
    <lineage>
        <taxon>Eukaryota</taxon>
        <taxon>Viridiplantae</taxon>
        <taxon>Streptophyta</taxon>
        <taxon>Embryophyta</taxon>
        <taxon>Tracheophyta</taxon>
        <taxon>Spermatophyta</taxon>
        <taxon>Magnoliopsida</taxon>
        <taxon>eudicotyledons</taxon>
        <taxon>Gunneridae</taxon>
        <taxon>Pentapetalae</taxon>
        <taxon>rosids</taxon>
        <taxon>fabids</taxon>
        <taxon>Rosales</taxon>
        <taxon>Cannabaceae</taxon>
        <taxon>Cannabis</taxon>
    </lineage>
</organism>
<name>A0A803NGC9_CANSA</name>
<evidence type="ECO:0000313" key="2">
    <source>
        <dbReference type="Proteomes" id="UP000596661"/>
    </source>
</evidence>
<protein>
    <submittedName>
        <fullName evidence="1">Uncharacterized protein</fullName>
    </submittedName>
</protein>
<dbReference type="Gramene" id="evm.model.01.1276">
    <property type="protein sequence ID" value="cds.evm.model.01.1276"/>
    <property type="gene ID" value="evm.TU.01.1276"/>
</dbReference>
<dbReference type="EMBL" id="UZAU01000024">
    <property type="status" value="NOT_ANNOTATED_CDS"/>
    <property type="molecule type" value="Genomic_DNA"/>
</dbReference>
<proteinExistence type="predicted"/>
<dbReference type="EnsemblPlants" id="evm.model.01.1276">
    <property type="protein sequence ID" value="cds.evm.model.01.1276"/>
    <property type="gene ID" value="evm.TU.01.1276"/>
</dbReference>
<keyword evidence="2" id="KW-1185">Reference proteome</keyword>
<evidence type="ECO:0000313" key="1">
    <source>
        <dbReference type="EnsemblPlants" id="cds.evm.model.01.1276"/>
    </source>
</evidence>